<reference evidence="1 2" key="1">
    <citation type="journal article" date="2018" name="Front. Microbiol.">
        <title>Description and Comparative Genomics of Macrococcus caseolyticus subsp. hominis subsp. nov., Macrococcus goetzii sp. nov., Macrococcus epidermidis sp. nov., and Macrococcus bohemicus sp. nov., Novel Macrococci From Human Clinical Material With Virulence Potential and Suspected Uptake of Foreign DNA by Natural Transformation.</title>
        <authorList>
            <person name="Maslanova I."/>
            <person name="Wertheimer Z."/>
            <person name="Sedlacek I."/>
            <person name="Svec P."/>
            <person name="Indrakova A."/>
            <person name="Kovarovic V."/>
            <person name="Schumann P."/>
            <person name="Sproer C."/>
            <person name="Kralova S."/>
            <person name="Sedo O."/>
            <person name="Kristofova L."/>
            <person name="Vrbovska V."/>
            <person name="Fuzik T."/>
            <person name="Petras P."/>
            <person name="Zdrahal Z."/>
            <person name="Ruzickova V."/>
            <person name="Doskar J."/>
            <person name="Pantucek R."/>
        </authorList>
    </citation>
    <scope>NUCLEOTIDE SEQUENCE [LARGE SCALE GENOMIC DNA]</scope>
    <source>
        <strain evidence="1 2">CCM 4927</strain>
    </source>
</reference>
<name>A0A2G5NTV6_9STAP</name>
<accession>A0A2G5NTV6</accession>
<dbReference type="Proteomes" id="UP000229523">
    <property type="component" value="Unassembled WGS sequence"/>
</dbReference>
<protein>
    <recommendedName>
        <fullName evidence="3">Nucleotidyltransferase domain-containing protein</fullName>
    </recommendedName>
</protein>
<dbReference type="AlphaFoldDB" id="A0A2G5NTV6"/>
<proteinExistence type="predicted"/>
<keyword evidence="2" id="KW-1185">Reference proteome</keyword>
<dbReference type="SUPFAM" id="SSF81301">
    <property type="entry name" value="Nucleotidyltransferase"/>
    <property type="match status" value="1"/>
</dbReference>
<dbReference type="Gene3D" id="3.30.460.10">
    <property type="entry name" value="Beta Polymerase, domain 2"/>
    <property type="match status" value="1"/>
</dbReference>
<organism evidence="1 2">
    <name type="scientific">Macrococcoides goetzii</name>
    <dbReference type="NCBI Taxonomy" id="1891097"/>
    <lineage>
        <taxon>Bacteria</taxon>
        <taxon>Bacillati</taxon>
        <taxon>Bacillota</taxon>
        <taxon>Bacilli</taxon>
        <taxon>Bacillales</taxon>
        <taxon>Staphylococcaceae</taxon>
        <taxon>Macrococcoides</taxon>
    </lineage>
</organism>
<dbReference type="EMBL" id="MJBI02000001">
    <property type="protein sequence ID" value="RAI82689.1"/>
    <property type="molecule type" value="Genomic_DNA"/>
</dbReference>
<gene>
    <name evidence="1" type="ORF">BFS35_003110</name>
</gene>
<dbReference type="RefSeq" id="WP_099577939.1">
    <property type="nucleotide sequence ID" value="NZ_MJBI02000001.1"/>
</dbReference>
<comment type="caution">
    <text evidence="1">The sequence shown here is derived from an EMBL/GenBank/DDBJ whole genome shotgun (WGS) entry which is preliminary data.</text>
</comment>
<dbReference type="InterPro" id="IPR043519">
    <property type="entry name" value="NT_sf"/>
</dbReference>
<evidence type="ECO:0000313" key="2">
    <source>
        <dbReference type="Proteomes" id="UP000229523"/>
    </source>
</evidence>
<sequence>MYTYKERKEIYDKLLNQLIHLGIEGAVQIGSGVNGYTDDFSDIDMMVAVNLPVTENKEKIKELLLDLGAIYIHEGMFREDIYLLIPFFENGLEMDISIMPTELLSVQSPLWKVVYDSDGSVLKKMNELNEQFLNKQQPYRTTPNIAFQFIYRYRKAIIDLKRNNLIGALAHIDIMKEFILEIQILNENQKLHQFKQYQLLDLSFQEVFLELYQMDISIDGAEELLEKTMQLFKDTISKNKSIKYDEDIYSIIENL</sequence>
<evidence type="ECO:0008006" key="3">
    <source>
        <dbReference type="Google" id="ProtNLM"/>
    </source>
</evidence>
<evidence type="ECO:0000313" key="1">
    <source>
        <dbReference type="EMBL" id="RAI82689.1"/>
    </source>
</evidence>